<keyword evidence="3" id="KW-0597">Phosphoprotein</keyword>
<name>A0A7C6EBR9_UNCW3</name>
<dbReference type="GO" id="GO:0005737">
    <property type="term" value="C:cytoplasm"/>
    <property type="evidence" value="ECO:0007669"/>
    <property type="project" value="TreeGrafter"/>
</dbReference>
<dbReference type="FunFam" id="3.40.50.1580:FF:000010">
    <property type="entry name" value="Purine nucleoside phosphorylase"/>
    <property type="match status" value="1"/>
</dbReference>
<dbReference type="NCBIfam" id="TIGR01700">
    <property type="entry name" value="PNPH"/>
    <property type="match status" value="1"/>
</dbReference>
<comment type="pathway">
    <text evidence="1 6">Purine metabolism; purine nucleoside salvage.</text>
</comment>
<comment type="caution">
    <text evidence="8">The sequence shown here is derived from an EMBL/GenBank/DDBJ whole genome shotgun (WGS) entry which is preliminary data.</text>
</comment>
<evidence type="ECO:0000313" key="8">
    <source>
        <dbReference type="EMBL" id="HHS53094.1"/>
    </source>
</evidence>
<evidence type="ECO:0000256" key="2">
    <source>
        <dbReference type="ARBA" id="ARBA00006751"/>
    </source>
</evidence>
<dbReference type="CDD" id="cd09009">
    <property type="entry name" value="PNP-EcPNPII_like"/>
    <property type="match status" value="1"/>
</dbReference>
<keyword evidence="5 6" id="KW-0808">Transferase</keyword>
<dbReference type="NCBIfam" id="NF006054">
    <property type="entry name" value="PRK08202.1"/>
    <property type="match status" value="1"/>
</dbReference>
<comment type="function">
    <text evidence="6">The purine nucleoside phosphorylases catalyze the phosphorolytic breakdown of the N-glycosidic bond in the beta-(deoxy)ribonucleoside molecules, with the formation of the corresponding free purine bases and pentose-1-phosphate.</text>
</comment>
<dbReference type="SUPFAM" id="SSF53167">
    <property type="entry name" value="Purine and uridine phosphorylases"/>
    <property type="match status" value="1"/>
</dbReference>
<keyword evidence="4 6" id="KW-0328">Glycosyltransferase</keyword>
<dbReference type="PIRSF" id="PIRSF000477">
    <property type="entry name" value="PurNPase"/>
    <property type="match status" value="1"/>
</dbReference>
<dbReference type="GO" id="GO:0004731">
    <property type="term" value="F:purine-nucleoside phosphorylase activity"/>
    <property type="evidence" value="ECO:0007669"/>
    <property type="project" value="UniProtKB-EC"/>
</dbReference>
<reference evidence="8" key="1">
    <citation type="journal article" date="2020" name="mSystems">
        <title>Genome- and Community-Level Interaction Insights into Carbon Utilization and Element Cycling Functions of Hydrothermarchaeota in Hydrothermal Sediment.</title>
        <authorList>
            <person name="Zhou Z."/>
            <person name="Liu Y."/>
            <person name="Xu W."/>
            <person name="Pan J."/>
            <person name="Luo Z.H."/>
            <person name="Li M."/>
        </authorList>
    </citation>
    <scope>NUCLEOTIDE SEQUENCE [LARGE SCALE GENOMIC DNA]</scope>
    <source>
        <strain evidence="8">SpSt-876</strain>
    </source>
</reference>
<dbReference type="GO" id="GO:0009116">
    <property type="term" value="P:nucleoside metabolic process"/>
    <property type="evidence" value="ECO:0007669"/>
    <property type="project" value="InterPro"/>
</dbReference>
<accession>A0A7C6EBR9</accession>
<dbReference type="EC" id="2.4.2.1" evidence="6"/>
<dbReference type="Pfam" id="PF01048">
    <property type="entry name" value="PNP_UDP_1"/>
    <property type="match status" value="1"/>
</dbReference>
<sequence length="274" mass="30089">MKEKISESVEAIIGKVIRQRRIKPEIGIILGTGLGMLAKEVKSVAIIPYEEIPHFPRPTVESHSGRFILGNLSGKRVGVMSGRFHYYEGYTLQEITHPVRVMKELGIKILIVSNACGGLNPQFQAGDIMVITDHINLLGDNPLRGVTDPDLGPRFPDMYNCYDRELIALTEKVALDLKIPIRKGVYLATIGPNLETAAEYRFFRFIGADAVGMSTVPEVIVARQIGLKVLGFSVVTDMGLPDAMRPVNLAEILSVASQAEPKLTALVSEVVKRI</sequence>
<evidence type="ECO:0000256" key="5">
    <source>
        <dbReference type="ARBA" id="ARBA00022679"/>
    </source>
</evidence>
<proteinExistence type="inferred from homology"/>
<comment type="similarity">
    <text evidence="2 6">Belongs to the PNP/MTAP phosphorylase family.</text>
</comment>
<dbReference type="InterPro" id="IPR011268">
    <property type="entry name" value="Purine_phosphorylase"/>
</dbReference>
<dbReference type="PANTHER" id="PTHR11904">
    <property type="entry name" value="METHYLTHIOADENOSINE/PURINE NUCLEOSIDE PHOSPHORYLASE"/>
    <property type="match status" value="1"/>
</dbReference>
<evidence type="ECO:0000256" key="1">
    <source>
        <dbReference type="ARBA" id="ARBA00005058"/>
    </source>
</evidence>
<evidence type="ECO:0000256" key="3">
    <source>
        <dbReference type="ARBA" id="ARBA00022553"/>
    </source>
</evidence>
<evidence type="ECO:0000256" key="4">
    <source>
        <dbReference type="ARBA" id="ARBA00022676"/>
    </source>
</evidence>
<dbReference type="InterPro" id="IPR011270">
    <property type="entry name" value="Pur_Nuc_Pase_Ino/Guo-sp"/>
</dbReference>
<dbReference type="NCBIfam" id="TIGR01697">
    <property type="entry name" value="PNPH-PUNA-XAPA"/>
    <property type="match status" value="1"/>
</dbReference>
<dbReference type="AlphaFoldDB" id="A0A7C6EBR9"/>
<gene>
    <name evidence="8" type="ORF">ENW73_09645</name>
</gene>
<protein>
    <recommendedName>
        <fullName evidence="6">Purine nucleoside phosphorylase</fullName>
        <ecNumber evidence="6">2.4.2.1</ecNumber>
    </recommendedName>
    <alternativeName>
        <fullName evidence="6">Inosine-guanosine phosphorylase</fullName>
    </alternativeName>
</protein>
<dbReference type="InterPro" id="IPR035994">
    <property type="entry name" value="Nucleoside_phosphorylase_sf"/>
</dbReference>
<dbReference type="InterPro" id="IPR000845">
    <property type="entry name" value="Nucleoside_phosphorylase_d"/>
</dbReference>
<evidence type="ECO:0000259" key="7">
    <source>
        <dbReference type="Pfam" id="PF01048"/>
    </source>
</evidence>
<feature type="domain" description="Nucleoside phosphorylase" evidence="7">
    <location>
        <begin position="25"/>
        <end position="272"/>
    </location>
</feature>
<organism evidence="8">
    <name type="scientific">candidate division WOR-3 bacterium</name>
    <dbReference type="NCBI Taxonomy" id="2052148"/>
    <lineage>
        <taxon>Bacteria</taxon>
        <taxon>Bacteria division WOR-3</taxon>
    </lineage>
</organism>
<dbReference type="PANTHER" id="PTHR11904:SF9">
    <property type="entry name" value="PURINE NUCLEOSIDE PHOSPHORYLASE-RELATED"/>
    <property type="match status" value="1"/>
</dbReference>
<dbReference type="EMBL" id="DTLI01000228">
    <property type="protein sequence ID" value="HHS53094.1"/>
    <property type="molecule type" value="Genomic_DNA"/>
</dbReference>
<evidence type="ECO:0000256" key="6">
    <source>
        <dbReference type="PIRNR" id="PIRNR000477"/>
    </source>
</evidence>
<dbReference type="UniPathway" id="UPA00606"/>
<dbReference type="Gene3D" id="3.40.50.1580">
    <property type="entry name" value="Nucleoside phosphorylase domain"/>
    <property type="match status" value="1"/>
</dbReference>